<accession>A0AA35YEE1</accession>
<dbReference type="AlphaFoldDB" id="A0AA35YEE1"/>
<sequence>MDPLSTEYRFVSIVDDETFSLHEFTSPVPKQIKDLRSVLGTGMAVFWNPSIRKSIGITFPDLSFEKQSVGIHVHVSQWSCHYTVLGFGVCPTTKDPTLVKFTRITKREPRT</sequence>
<keyword evidence="2" id="KW-1185">Reference proteome</keyword>
<protein>
    <submittedName>
        <fullName evidence="1">Uncharacterized protein</fullName>
    </submittedName>
</protein>
<dbReference type="Proteomes" id="UP001177003">
    <property type="component" value="Chromosome 2"/>
</dbReference>
<evidence type="ECO:0000313" key="1">
    <source>
        <dbReference type="EMBL" id="CAI9270573.1"/>
    </source>
</evidence>
<evidence type="ECO:0000313" key="2">
    <source>
        <dbReference type="Proteomes" id="UP001177003"/>
    </source>
</evidence>
<proteinExistence type="predicted"/>
<name>A0AA35YEE1_LACSI</name>
<organism evidence="1 2">
    <name type="scientific">Lactuca saligna</name>
    <name type="common">Willowleaf lettuce</name>
    <dbReference type="NCBI Taxonomy" id="75948"/>
    <lineage>
        <taxon>Eukaryota</taxon>
        <taxon>Viridiplantae</taxon>
        <taxon>Streptophyta</taxon>
        <taxon>Embryophyta</taxon>
        <taxon>Tracheophyta</taxon>
        <taxon>Spermatophyta</taxon>
        <taxon>Magnoliopsida</taxon>
        <taxon>eudicotyledons</taxon>
        <taxon>Gunneridae</taxon>
        <taxon>Pentapetalae</taxon>
        <taxon>asterids</taxon>
        <taxon>campanulids</taxon>
        <taxon>Asterales</taxon>
        <taxon>Asteraceae</taxon>
        <taxon>Cichorioideae</taxon>
        <taxon>Cichorieae</taxon>
        <taxon>Lactucinae</taxon>
        <taxon>Lactuca</taxon>
    </lineage>
</organism>
<reference evidence="1" key="1">
    <citation type="submission" date="2023-04" db="EMBL/GenBank/DDBJ databases">
        <authorList>
            <person name="Vijverberg K."/>
            <person name="Xiong W."/>
            <person name="Schranz E."/>
        </authorList>
    </citation>
    <scope>NUCLEOTIDE SEQUENCE</scope>
</reference>
<gene>
    <name evidence="1" type="ORF">LSALG_LOCUS10877</name>
</gene>
<dbReference type="EMBL" id="OX465078">
    <property type="protein sequence ID" value="CAI9270573.1"/>
    <property type="molecule type" value="Genomic_DNA"/>
</dbReference>